<protein>
    <submittedName>
        <fullName evidence="2">DNA-binding protein</fullName>
    </submittedName>
</protein>
<evidence type="ECO:0000313" key="3">
    <source>
        <dbReference type="Proteomes" id="UP001063350"/>
    </source>
</evidence>
<sequence>MEYRTGRMGRVFYVRFDHGDDLLEGLRGLVLKEEIHCAWFELFGGQRRVDVVVGPEEPVMPPNPVWRRLDNVRELLGVGSVFRDRGDPLVHLHGALGHRDETITGCIRERAEVYLVVEAVVYELLDMDISRPFFDGGGFHRPEFGRGDRD</sequence>
<organism evidence="2 3">
    <name type="scientific">Desulfolithobacter dissulfuricans</name>
    <dbReference type="NCBI Taxonomy" id="2795293"/>
    <lineage>
        <taxon>Bacteria</taxon>
        <taxon>Pseudomonadati</taxon>
        <taxon>Thermodesulfobacteriota</taxon>
        <taxon>Desulfobulbia</taxon>
        <taxon>Desulfobulbales</taxon>
        <taxon>Desulfobulbaceae</taxon>
        <taxon>Desulfolithobacter</taxon>
    </lineage>
</organism>
<name>A0A915U974_9BACT</name>
<dbReference type="KEGG" id="ddu:GF1_10520"/>
<dbReference type="AlphaFoldDB" id="A0A915U974"/>
<proteinExistence type="predicted"/>
<keyword evidence="2" id="KW-0238">DNA-binding</keyword>
<evidence type="ECO:0000313" key="2">
    <source>
        <dbReference type="EMBL" id="BCO08676.1"/>
    </source>
</evidence>
<dbReference type="Pfam" id="PF03479">
    <property type="entry name" value="PCC"/>
    <property type="match status" value="1"/>
</dbReference>
<dbReference type="CDD" id="cd11378">
    <property type="entry name" value="DUF296"/>
    <property type="match status" value="1"/>
</dbReference>
<evidence type="ECO:0000259" key="1">
    <source>
        <dbReference type="PROSITE" id="PS51742"/>
    </source>
</evidence>
<dbReference type="Proteomes" id="UP001063350">
    <property type="component" value="Chromosome"/>
</dbReference>
<accession>A0A915U974</accession>
<dbReference type="EMBL" id="AP024233">
    <property type="protein sequence ID" value="BCO08676.1"/>
    <property type="molecule type" value="Genomic_DNA"/>
</dbReference>
<dbReference type="PROSITE" id="PS51742">
    <property type="entry name" value="PPC"/>
    <property type="match status" value="1"/>
</dbReference>
<dbReference type="SUPFAM" id="SSF117856">
    <property type="entry name" value="AF0104/ALDC/Ptd012-like"/>
    <property type="match status" value="1"/>
</dbReference>
<dbReference type="Gene3D" id="3.30.1330.80">
    <property type="entry name" value="Hypothetical protein, similar to alpha- acetolactate decarboxylase, domain 2"/>
    <property type="match status" value="1"/>
</dbReference>
<gene>
    <name evidence="2" type="ORF">GF1_10520</name>
</gene>
<dbReference type="GO" id="GO:0003677">
    <property type="term" value="F:DNA binding"/>
    <property type="evidence" value="ECO:0007669"/>
    <property type="project" value="UniProtKB-KW"/>
</dbReference>
<dbReference type="RefSeq" id="WP_267928574.1">
    <property type="nucleotide sequence ID" value="NZ_AP024233.1"/>
</dbReference>
<feature type="domain" description="PPC" evidence="1">
    <location>
        <begin position="6"/>
        <end position="145"/>
    </location>
</feature>
<keyword evidence="3" id="KW-1185">Reference proteome</keyword>
<reference evidence="2" key="1">
    <citation type="submission" date="2020-12" db="EMBL/GenBank/DDBJ databases">
        <title>Desulfobium dissulfuricans gen. nov., sp. nov., a novel mesophilic, sulfate-reducing bacterium isolated from a deep-sea hydrothermal vent.</title>
        <authorList>
            <person name="Hashimoto Y."/>
            <person name="Tame A."/>
            <person name="Sawayama S."/>
            <person name="Miyazaki J."/>
            <person name="Takai K."/>
            <person name="Nakagawa S."/>
        </authorList>
    </citation>
    <scope>NUCLEOTIDE SEQUENCE</scope>
    <source>
        <strain evidence="2">GF1</strain>
    </source>
</reference>
<dbReference type="InterPro" id="IPR005175">
    <property type="entry name" value="PPC_dom"/>
</dbReference>